<keyword evidence="3" id="KW-0804">Transcription</keyword>
<evidence type="ECO:0000313" key="5">
    <source>
        <dbReference type="EMBL" id="MBB4138563.1"/>
    </source>
</evidence>
<dbReference type="Gene3D" id="1.10.10.10">
    <property type="entry name" value="Winged helix-like DNA-binding domain superfamily/Winged helix DNA-binding domain"/>
    <property type="match status" value="1"/>
</dbReference>
<keyword evidence="1" id="KW-0805">Transcription regulation</keyword>
<dbReference type="InterPro" id="IPR036390">
    <property type="entry name" value="WH_DNA-bd_sf"/>
</dbReference>
<gene>
    <name evidence="5" type="ORF">BKA10_000357</name>
</gene>
<evidence type="ECO:0000256" key="2">
    <source>
        <dbReference type="ARBA" id="ARBA00023125"/>
    </source>
</evidence>
<evidence type="ECO:0000259" key="4">
    <source>
        <dbReference type="SMART" id="SM00418"/>
    </source>
</evidence>
<accession>A0AA40SLS5</accession>
<proteinExistence type="predicted"/>
<dbReference type="RefSeq" id="WP_183498337.1">
    <property type="nucleotide sequence ID" value="NZ_BAABCO010000003.1"/>
</dbReference>
<comment type="caution">
    <text evidence="5">The sequence shown here is derived from an EMBL/GenBank/DDBJ whole genome shotgun (WGS) entry which is preliminary data.</text>
</comment>
<dbReference type="CDD" id="cd00090">
    <property type="entry name" value="HTH_ARSR"/>
    <property type="match status" value="1"/>
</dbReference>
<evidence type="ECO:0000256" key="1">
    <source>
        <dbReference type="ARBA" id="ARBA00023015"/>
    </source>
</evidence>
<dbReference type="GO" id="GO:0003677">
    <property type="term" value="F:DNA binding"/>
    <property type="evidence" value="ECO:0007669"/>
    <property type="project" value="UniProtKB-KW"/>
</dbReference>
<dbReference type="Pfam" id="PF12840">
    <property type="entry name" value="HTH_20"/>
    <property type="match status" value="1"/>
</dbReference>
<dbReference type="InterPro" id="IPR011991">
    <property type="entry name" value="ArsR-like_HTH"/>
</dbReference>
<dbReference type="PANTHER" id="PTHR33154">
    <property type="entry name" value="TRANSCRIPTIONAL REGULATOR, ARSR FAMILY"/>
    <property type="match status" value="1"/>
</dbReference>
<dbReference type="SUPFAM" id="SSF46785">
    <property type="entry name" value="Winged helix' DNA-binding domain"/>
    <property type="match status" value="1"/>
</dbReference>
<dbReference type="AlphaFoldDB" id="A0AA40SLS5"/>
<dbReference type="GO" id="GO:0003700">
    <property type="term" value="F:DNA-binding transcription factor activity"/>
    <property type="evidence" value="ECO:0007669"/>
    <property type="project" value="InterPro"/>
</dbReference>
<dbReference type="Proteomes" id="UP000549113">
    <property type="component" value="Unassembled WGS sequence"/>
</dbReference>
<protein>
    <submittedName>
        <fullName evidence="5">DNA-binding transcriptional ArsR family regulator</fullName>
    </submittedName>
</protein>
<keyword evidence="2 5" id="KW-0238">DNA-binding</keyword>
<sequence length="202" mass="22848">MAEQVSRQVSDPARLRALAHPLRIRLFDLLNDHDELTASECAELVGQSPASCSFHLRMLEKYGFIERAQARGREKPWRLSAPSWDMRPEPGQRASLTTVAEIALLGLDLDVSRIRSYFEHVGTEPDEWVQASTFTRSTFWATADELAGLSRDLQRITDRFAGRQKDPSLRPEGARYARMTAITHPDPVGYVDHTTTEPEDLT</sequence>
<dbReference type="PANTHER" id="PTHR33154:SF15">
    <property type="entry name" value="REGULATORY PROTEIN ARSR"/>
    <property type="match status" value="1"/>
</dbReference>
<dbReference type="InterPro" id="IPR001845">
    <property type="entry name" value="HTH_ArsR_DNA-bd_dom"/>
</dbReference>
<dbReference type="EMBL" id="JACIFH010000001">
    <property type="protein sequence ID" value="MBB4138563.1"/>
    <property type="molecule type" value="Genomic_DNA"/>
</dbReference>
<evidence type="ECO:0000256" key="3">
    <source>
        <dbReference type="ARBA" id="ARBA00023163"/>
    </source>
</evidence>
<name>A0AA40SLS5_9MICO</name>
<dbReference type="InterPro" id="IPR051081">
    <property type="entry name" value="HTH_MetalResp_TranReg"/>
</dbReference>
<evidence type="ECO:0000313" key="6">
    <source>
        <dbReference type="Proteomes" id="UP000549113"/>
    </source>
</evidence>
<feature type="domain" description="HTH arsR-type" evidence="4">
    <location>
        <begin position="13"/>
        <end position="96"/>
    </location>
</feature>
<dbReference type="SMART" id="SM00418">
    <property type="entry name" value="HTH_ARSR"/>
    <property type="match status" value="1"/>
</dbReference>
<reference evidence="5 6" key="1">
    <citation type="submission" date="2020-08" db="EMBL/GenBank/DDBJ databases">
        <title>Sequencing the genomes of 1000 actinobacteria strains.</title>
        <authorList>
            <person name="Klenk H.-P."/>
        </authorList>
    </citation>
    <scope>NUCLEOTIDE SEQUENCE [LARGE SCALE GENOMIC DNA]</scope>
    <source>
        <strain evidence="5 6">DSM 19600</strain>
    </source>
</reference>
<keyword evidence="6" id="KW-1185">Reference proteome</keyword>
<organism evidence="5 6">
    <name type="scientific">Microbacterium invictum</name>
    <dbReference type="NCBI Taxonomy" id="515415"/>
    <lineage>
        <taxon>Bacteria</taxon>
        <taxon>Bacillati</taxon>
        <taxon>Actinomycetota</taxon>
        <taxon>Actinomycetes</taxon>
        <taxon>Micrococcales</taxon>
        <taxon>Microbacteriaceae</taxon>
        <taxon>Microbacterium</taxon>
    </lineage>
</organism>
<dbReference type="InterPro" id="IPR036388">
    <property type="entry name" value="WH-like_DNA-bd_sf"/>
</dbReference>